<keyword evidence="1" id="KW-0732">Signal</keyword>
<dbReference type="AlphaFoldDB" id="A0AAV4CEJ2"/>
<gene>
    <name evidence="2" type="ORF">PoB_005637000</name>
</gene>
<comment type="caution">
    <text evidence="2">The sequence shown here is derived from an EMBL/GenBank/DDBJ whole genome shotgun (WGS) entry which is preliminary data.</text>
</comment>
<protein>
    <submittedName>
        <fullName evidence="2">Uncharacterized protein</fullName>
    </submittedName>
</protein>
<evidence type="ECO:0000313" key="2">
    <source>
        <dbReference type="EMBL" id="GFO29865.1"/>
    </source>
</evidence>
<accession>A0AAV4CEJ2</accession>
<evidence type="ECO:0000313" key="3">
    <source>
        <dbReference type="Proteomes" id="UP000735302"/>
    </source>
</evidence>
<proteinExistence type="predicted"/>
<dbReference type="EMBL" id="BLXT01006199">
    <property type="protein sequence ID" value="GFO29865.1"/>
    <property type="molecule type" value="Genomic_DNA"/>
</dbReference>
<feature type="signal peptide" evidence="1">
    <location>
        <begin position="1"/>
        <end position="29"/>
    </location>
</feature>
<sequence>MCRTAWPSLEPVLCVHNAVCFLCFSVASPLTLDASSDLPCSPRLRLGVELRVNCYQYCASIVVSYCAYTSTQCSNKTACVRGCDVDVACLSPSPNWRLRYPQRNMTFALEAELDNDSPLTKKKIGFLASSEQDDLRLSALRQVRAPMMGLQLVTEGSLQISGRTH</sequence>
<organism evidence="2 3">
    <name type="scientific">Plakobranchus ocellatus</name>
    <dbReference type="NCBI Taxonomy" id="259542"/>
    <lineage>
        <taxon>Eukaryota</taxon>
        <taxon>Metazoa</taxon>
        <taxon>Spiralia</taxon>
        <taxon>Lophotrochozoa</taxon>
        <taxon>Mollusca</taxon>
        <taxon>Gastropoda</taxon>
        <taxon>Heterobranchia</taxon>
        <taxon>Euthyneura</taxon>
        <taxon>Panpulmonata</taxon>
        <taxon>Sacoglossa</taxon>
        <taxon>Placobranchoidea</taxon>
        <taxon>Plakobranchidae</taxon>
        <taxon>Plakobranchus</taxon>
    </lineage>
</organism>
<dbReference type="Proteomes" id="UP000735302">
    <property type="component" value="Unassembled WGS sequence"/>
</dbReference>
<evidence type="ECO:0000256" key="1">
    <source>
        <dbReference type="SAM" id="SignalP"/>
    </source>
</evidence>
<feature type="chain" id="PRO_5043831228" evidence="1">
    <location>
        <begin position="30"/>
        <end position="165"/>
    </location>
</feature>
<reference evidence="2 3" key="1">
    <citation type="journal article" date="2021" name="Elife">
        <title>Chloroplast acquisition without the gene transfer in kleptoplastic sea slugs, Plakobranchus ocellatus.</title>
        <authorList>
            <person name="Maeda T."/>
            <person name="Takahashi S."/>
            <person name="Yoshida T."/>
            <person name="Shimamura S."/>
            <person name="Takaki Y."/>
            <person name="Nagai Y."/>
            <person name="Toyoda A."/>
            <person name="Suzuki Y."/>
            <person name="Arimoto A."/>
            <person name="Ishii H."/>
            <person name="Satoh N."/>
            <person name="Nishiyama T."/>
            <person name="Hasebe M."/>
            <person name="Maruyama T."/>
            <person name="Minagawa J."/>
            <person name="Obokata J."/>
            <person name="Shigenobu S."/>
        </authorList>
    </citation>
    <scope>NUCLEOTIDE SEQUENCE [LARGE SCALE GENOMIC DNA]</scope>
</reference>
<keyword evidence="3" id="KW-1185">Reference proteome</keyword>
<name>A0AAV4CEJ2_9GAST</name>